<protein>
    <recommendedName>
        <fullName evidence="3">ATP-grasp domain-containing protein</fullName>
    </recommendedName>
</protein>
<dbReference type="InterPro" id="IPR053269">
    <property type="entry name" value="Asp-Met_ligase"/>
</dbReference>
<feature type="domain" description="ATP-grasp" evidence="3">
    <location>
        <begin position="170"/>
        <end position="364"/>
    </location>
</feature>
<evidence type="ECO:0000256" key="1">
    <source>
        <dbReference type="PROSITE-ProRule" id="PRU00409"/>
    </source>
</evidence>
<dbReference type="Proteomes" id="UP000177235">
    <property type="component" value="Unassembled WGS sequence"/>
</dbReference>
<dbReference type="GO" id="GO:0005524">
    <property type="term" value="F:ATP binding"/>
    <property type="evidence" value="ECO:0007669"/>
    <property type="project" value="UniProtKB-UniRule"/>
</dbReference>
<name>A0A1F5QCP1_9BACT</name>
<dbReference type="InterPro" id="IPR005479">
    <property type="entry name" value="CPAse_ATP-bd"/>
</dbReference>
<dbReference type="PROSITE" id="PS50975">
    <property type="entry name" value="ATP_GRASP"/>
    <property type="match status" value="1"/>
</dbReference>
<dbReference type="AlphaFoldDB" id="A0A1F5QCP1"/>
<evidence type="ECO:0000256" key="2">
    <source>
        <dbReference type="SAM" id="MobiDB-lite"/>
    </source>
</evidence>
<keyword evidence="1" id="KW-0067">ATP-binding</keyword>
<keyword evidence="1" id="KW-0547">Nucleotide-binding</keyword>
<dbReference type="SUPFAM" id="SSF56059">
    <property type="entry name" value="Glutathione synthetase ATP-binding domain-like"/>
    <property type="match status" value="1"/>
</dbReference>
<dbReference type="EMBL" id="MFFF01000006">
    <property type="protein sequence ID" value="OGE99949.1"/>
    <property type="molecule type" value="Genomic_DNA"/>
</dbReference>
<feature type="region of interest" description="Disordered" evidence="2">
    <location>
        <begin position="1"/>
        <end position="24"/>
    </location>
</feature>
<accession>A0A1F5QCP1</accession>
<dbReference type="PANTHER" id="PTHR37018">
    <property type="entry name" value="CULTURE SPECIFIC PROTEIN, PUTATIVE (AFU_ORTHOLOGUE AFUA_2G00130)-RELATED"/>
    <property type="match status" value="1"/>
</dbReference>
<proteinExistence type="predicted"/>
<dbReference type="PANTHER" id="PTHR37018:SF1">
    <property type="entry name" value="CULTURE SPECIFIC PROTEIN, PUTATIVE (AFU_ORTHOLOGUE AFUA_2G00130)-RELATED"/>
    <property type="match status" value="1"/>
</dbReference>
<organism evidence="4 5">
    <name type="scientific">Candidatus Doudnabacteria bacterium RIFCSPLOWO2_02_FULL_48_13</name>
    <dbReference type="NCBI Taxonomy" id="1817845"/>
    <lineage>
        <taxon>Bacteria</taxon>
        <taxon>Candidatus Doudnaibacteriota</taxon>
    </lineage>
</organism>
<feature type="compositionally biased region" description="Basic and acidic residues" evidence="2">
    <location>
        <begin position="11"/>
        <end position="24"/>
    </location>
</feature>
<sequence>MLRTLASTATKQEEDHSQRQRQPEKITLSNYFPSGSIYFYSFPAGEDSKFYNAVPPWIEELVAARPLVCAGEQAKVLVFSATSTDEIKNVLQNICGLSLAKPEQIIKLSDSISSDLSGDARNKAVKNNLGGLVKKRNLIMAQPFLDKNLKATFQINPDLTVWLNDKENLPAFVPSQYLPQRTAWFQNGLQFAASEMPAFPCVVKVSSSSAGDGVRVCHGEHSFAKAKNDFRRIANRPIYVEQHIPAKENYCVQFAIPFEKNQDIEIIGQNRQLTSPAGEFLGAAVDLRDANPVLQKIYEVLLETVLPKIRGMGWYGIGGIDVLVDQGGNFYFIDANFRMTATFAYVCQARSGLIQKPVISFTGSFNGSIEQLKNVLFPHATKGHANQILEMLSLTRRQGTYWFNAGMMFDHPETVTQNATDLLRLGVNSQVLANLVQSPHLF</sequence>
<dbReference type="InterPro" id="IPR011761">
    <property type="entry name" value="ATP-grasp"/>
</dbReference>
<dbReference type="Pfam" id="PF02786">
    <property type="entry name" value="CPSase_L_D2"/>
    <property type="match status" value="1"/>
</dbReference>
<comment type="caution">
    <text evidence="4">The sequence shown here is derived from an EMBL/GenBank/DDBJ whole genome shotgun (WGS) entry which is preliminary data.</text>
</comment>
<gene>
    <name evidence="4" type="ORF">A3J05_04975</name>
</gene>
<feature type="compositionally biased region" description="Polar residues" evidence="2">
    <location>
        <begin position="1"/>
        <end position="10"/>
    </location>
</feature>
<evidence type="ECO:0000259" key="3">
    <source>
        <dbReference type="PROSITE" id="PS50975"/>
    </source>
</evidence>
<evidence type="ECO:0000313" key="4">
    <source>
        <dbReference type="EMBL" id="OGE99949.1"/>
    </source>
</evidence>
<dbReference type="Gene3D" id="3.30.470.20">
    <property type="entry name" value="ATP-grasp fold, B domain"/>
    <property type="match status" value="1"/>
</dbReference>
<reference evidence="4 5" key="1">
    <citation type="journal article" date="2016" name="Nat. Commun.">
        <title>Thousands of microbial genomes shed light on interconnected biogeochemical processes in an aquifer system.</title>
        <authorList>
            <person name="Anantharaman K."/>
            <person name="Brown C.T."/>
            <person name="Hug L.A."/>
            <person name="Sharon I."/>
            <person name="Castelle C.J."/>
            <person name="Probst A.J."/>
            <person name="Thomas B.C."/>
            <person name="Singh A."/>
            <person name="Wilkins M.J."/>
            <person name="Karaoz U."/>
            <person name="Brodie E.L."/>
            <person name="Williams K.H."/>
            <person name="Hubbard S.S."/>
            <person name="Banfield J.F."/>
        </authorList>
    </citation>
    <scope>NUCLEOTIDE SEQUENCE [LARGE SCALE GENOMIC DNA]</scope>
</reference>
<evidence type="ECO:0000313" key="5">
    <source>
        <dbReference type="Proteomes" id="UP000177235"/>
    </source>
</evidence>
<dbReference type="GO" id="GO:0046872">
    <property type="term" value="F:metal ion binding"/>
    <property type="evidence" value="ECO:0007669"/>
    <property type="project" value="InterPro"/>
</dbReference>